<gene>
    <name evidence="1" type="ORF">N0V93_010309</name>
</gene>
<accession>A0A9W9CSR2</accession>
<dbReference type="OrthoDB" id="5242703at2759"/>
<proteinExistence type="predicted"/>
<organism evidence="1 2">
    <name type="scientific">Gnomoniopsis smithogilvyi</name>
    <dbReference type="NCBI Taxonomy" id="1191159"/>
    <lineage>
        <taxon>Eukaryota</taxon>
        <taxon>Fungi</taxon>
        <taxon>Dikarya</taxon>
        <taxon>Ascomycota</taxon>
        <taxon>Pezizomycotina</taxon>
        <taxon>Sordariomycetes</taxon>
        <taxon>Sordariomycetidae</taxon>
        <taxon>Diaporthales</taxon>
        <taxon>Gnomoniaceae</taxon>
        <taxon>Gnomoniopsis</taxon>
    </lineage>
</organism>
<name>A0A9W9CSR2_9PEZI</name>
<comment type="caution">
    <text evidence="1">The sequence shown here is derived from an EMBL/GenBank/DDBJ whole genome shotgun (WGS) entry which is preliminary data.</text>
</comment>
<reference evidence="1" key="1">
    <citation type="submission" date="2022-10" db="EMBL/GenBank/DDBJ databases">
        <title>Tapping the CABI collections for fungal endophytes: first genome assemblies for Collariella, Neodidymelliopsis, Ascochyta clinopodiicola, Didymella pomorum, Didymosphaeria variabile, Neocosmospora piperis and Neocucurbitaria cava.</title>
        <authorList>
            <person name="Hill R."/>
        </authorList>
    </citation>
    <scope>NUCLEOTIDE SEQUENCE</scope>
    <source>
        <strain evidence="1">IMI 355082</strain>
    </source>
</reference>
<keyword evidence="2" id="KW-1185">Reference proteome</keyword>
<dbReference type="Proteomes" id="UP001140453">
    <property type="component" value="Unassembled WGS sequence"/>
</dbReference>
<protein>
    <submittedName>
        <fullName evidence="1">Uncharacterized protein</fullName>
    </submittedName>
</protein>
<dbReference type="AlphaFoldDB" id="A0A9W9CSR2"/>
<sequence length="187" mass="20709">MSLSYSLSPRTIKVPAHMAGHKRRFKEDKGAEDEIRVAADAANDGIQPVVRINAGNNIEFKSGPGDYYCSFVSSNTLSARHRRLPVIGEAKALHKLTCKLIHSALGANTTINMTQFIQPIDHDDSKYEEGLKWLAAVAMQIYTWLNWLADTPLLRLSCLALLSMFSDRVLTQAEYAQSTAAGAMLVW</sequence>
<dbReference type="EMBL" id="JAPEVB010000008">
    <property type="protein sequence ID" value="KAJ4385248.1"/>
    <property type="molecule type" value="Genomic_DNA"/>
</dbReference>
<evidence type="ECO:0000313" key="2">
    <source>
        <dbReference type="Proteomes" id="UP001140453"/>
    </source>
</evidence>
<evidence type="ECO:0000313" key="1">
    <source>
        <dbReference type="EMBL" id="KAJ4385248.1"/>
    </source>
</evidence>